<dbReference type="Pfam" id="PF14462">
    <property type="entry name" value="Prok-E2_E"/>
    <property type="match status" value="1"/>
</dbReference>
<dbReference type="AlphaFoldDB" id="A0A4Z0MBN9"/>
<dbReference type="RefSeq" id="WP_135533152.1">
    <property type="nucleotide sequence ID" value="NZ_SRKZ01000012.1"/>
</dbReference>
<proteinExistence type="predicted"/>
<reference evidence="3 4" key="1">
    <citation type="submission" date="2019-04" db="EMBL/GenBank/DDBJ databases">
        <authorList>
            <person name="Feng G."/>
            <person name="Zhang J."/>
            <person name="Zhu H."/>
        </authorList>
    </citation>
    <scope>NUCLEOTIDE SEQUENCE [LARGE SCALE GENOMIC DNA]</scope>
    <source>
        <strain evidence="3 4">JCM 19491</strain>
    </source>
</reference>
<dbReference type="EMBL" id="SRKZ01000012">
    <property type="protein sequence ID" value="TGD76909.1"/>
    <property type="molecule type" value="Genomic_DNA"/>
</dbReference>
<dbReference type="Pfam" id="PF14452">
    <property type="entry name" value="Multi_ubiq"/>
    <property type="match status" value="1"/>
</dbReference>
<comment type="caution">
    <text evidence="3">The sequence shown here is derived from an EMBL/GenBank/DDBJ whole genome shotgun (WGS) entry which is preliminary data.</text>
</comment>
<dbReference type="InterPro" id="IPR025701">
    <property type="entry name" value="UBQ-conjugat_E2_E"/>
</dbReference>
<name>A0A4Z0MBN9_9BACT</name>
<evidence type="ECO:0000259" key="2">
    <source>
        <dbReference type="Pfam" id="PF14452"/>
    </source>
</evidence>
<dbReference type="OrthoDB" id="7445930at2"/>
<protein>
    <recommendedName>
        <fullName evidence="2">Multi-ubiquitin domain-containing protein</fullName>
    </recommendedName>
</protein>
<gene>
    <name evidence="3" type="ORF">EU557_24930</name>
</gene>
<accession>A0A4Z0MBN9</accession>
<feature type="region of interest" description="Disordered" evidence="1">
    <location>
        <begin position="1"/>
        <end position="25"/>
    </location>
</feature>
<evidence type="ECO:0000256" key="1">
    <source>
        <dbReference type="SAM" id="MobiDB-lite"/>
    </source>
</evidence>
<dbReference type="Proteomes" id="UP000298284">
    <property type="component" value="Unassembled WGS sequence"/>
</dbReference>
<keyword evidence="4" id="KW-1185">Reference proteome</keyword>
<sequence length="292" mass="33046">MSTSDERRPAQNGHSSQPDSVSAHVQTHGNQVVITIDIADHCRNDRPHPTPDPGQEVVYVLMIDGDKYKTTNSNPTGEEILALAGKNSRQYQLNQQRREHGKVKVTRVKPTDKVDLAEWGIEMFMTLPLDNTEGAESAIELAPRRQFVLPEADTEYLNGHADRWETLVVNGQMCLLMHGLGLPDGYTVSQVDVAVLLPSEYPRCALDMVYVHPPVHRKDGQQINNLAIAPWTIDGKAFQMWSRHRTGINPWRMGVDNLGTHLEQARLWFDQEFDKRPRLDHPVNHQAYAVRA</sequence>
<feature type="domain" description="Multi-ubiquitin" evidence="2">
    <location>
        <begin position="60"/>
        <end position="127"/>
    </location>
</feature>
<evidence type="ECO:0000313" key="4">
    <source>
        <dbReference type="Proteomes" id="UP000298284"/>
    </source>
</evidence>
<organism evidence="3 4">
    <name type="scientific">Hymenobacter wooponensis</name>
    <dbReference type="NCBI Taxonomy" id="1525360"/>
    <lineage>
        <taxon>Bacteria</taxon>
        <taxon>Pseudomonadati</taxon>
        <taxon>Bacteroidota</taxon>
        <taxon>Cytophagia</taxon>
        <taxon>Cytophagales</taxon>
        <taxon>Hymenobacteraceae</taxon>
        <taxon>Hymenobacter</taxon>
    </lineage>
</organism>
<dbReference type="InterPro" id="IPR027802">
    <property type="entry name" value="Multi-ubiquitin_dom"/>
</dbReference>
<feature type="compositionally biased region" description="Polar residues" evidence="1">
    <location>
        <begin position="12"/>
        <end position="25"/>
    </location>
</feature>
<evidence type="ECO:0000313" key="3">
    <source>
        <dbReference type="EMBL" id="TGD76909.1"/>
    </source>
</evidence>